<organism evidence="3 4">
    <name type="scientific">Hapsidospora chrysogenum (strain ATCC 11550 / CBS 779.69 / DSM 880 / IAM 14645 / JCM 23072 / IMI 49137)</name>
    <name type="common">Acremonium chrysogenum</name>
    <dbReference type="NCBI Taxonomy" id="857340"/>
    <lineage>
        <taxon>Eukaryota</taxon>
        <taxon>Fungi</taxon>
        <taxon>Dikarya</taxon>
        <taxon>Ascomycota</taxon>
        <taxon>Pezizomycotina</taxon>
        <taxon>Sordariomycetes</taxon>
        <taxon>Hypocreomycetidae</taxon>
        <taxon>Hypocreales</taxon>
        <taxon>Bionectriaceae</taxon>
        <taxon>Hapsidospora</taxon>
    </lineage>
</organism>
<sequence>METRAMRAKKGQREGYNRDQTETKHNPLHRPVYPLGTPGLATVPHPFDEPSTESAAHRVLVHEADKIRVLQETRGSASLGWYVDFENLSSLFTWIVELHTLPEDTPLAKDMRDKGCSSIVMELRFDSDHPFSPPVARIIRPRLRGRHVTPDGAIRGDLFDIKDWSPALGLEEVFDRVRLLLCDKDKPTRLALSEGALRSNPTSQLRPRDEYKIAERNSRIPGY</sequence>
<feature type="domain" description="UBC core" evidence="2">
    <location>
        <begin position="55"/>
        <end position="223"/>
    </location>
</feature>
<dbReference type="EMBL" id="JPKY01000069">
    <property type="protein sequence ID" value="KFH43444.1"/>
    <property type="molecule type" value="Genomic_DNA"/>
</dbReference>
<feature type="region of interest" description="Disordered" evidence="1">
    <location>
        <begin position="1"/>
        <end position="31"/>
    </location>
</feature>
<dbReference type="Gene3D" id="3.10.110.10">
    <property type="entry name" value="Ubiquitin Conjugating Enzyme"/>
    <property type="match status" value="1"/>
</dbReference>
<name>A0A086T262_HAPC1</name>
<gene>
    <name evidence="3" type="ORF">ACRE_058090</name>
</gene>
<dbReference type="OrthoDB" id="109543at2759"/>
<dbReference type="STRING" id="857340.A0A086T262"/>
<reference evidence="4" key="1">
    <citation type="journal article" date="2014" name="Genome Announc.">
        <title>Genome sequence and annotation of Acremonium chrysogenum, producer of the beta-lactam antibiotic cephalosporin C.</title>
        <authorList>
            <person name="Terfehr D."/>
            <person name="Dahlmann T.A."/>
            <person name="Specht T."/>
            <person name="Zadra I."/>
            <person name="Kuernsteiner H."/>
            <person name="Kueck U."/>
        </authorList>
    </citation>
    <scope>NUCLEOTIDE SEQUENCE [LARGE SCALE GENOMIC DNA]</scope>
    <source>
        <strain evidence="4">ATCC 11550 / CBS 779.69 / DSM 880 / IAM 14645 / JCM 23072 / IMI 49137</strain>
    </source>
</reference>
<keyword evidence="4" id="KW-1185">Reference proteome</keyword>
<dbReference type="Pfam" id="PF00179">
    <property type="entry name" value="UQ_con"/>
    <property type="match status" value="1"/>
</dbReference>
<comment type="caution">
    <text evidence="3">The sequence shown here is derived from an EMBL/GenBank/DDBJ whole genome shotgun (WGS) entry which is preliminary data.</text>
</comment>
<dbReference type="InterPro" id="IPR016135">
    <property type="entry name" value="UBQ-conjugating_enzyme/RWD"/>
</dbReference>
<evidence type="ECO:0000313" key="4">
    <source>
        <dbReference type="Proteomes" id="UP000029964"/>
    </source>
</evidence>
<dbReference type="HOGENOM" id="CLU_1239813_0_0_1"/>
<proteinExistence type="predicted"/>
<dbReference type="Proteomes" id="UP000029964">
    <property type="component" value="Unassembled WGS sequence"/>
</dbReference>
<evidence type="ECO:0000256" key="1">
    <source>
        <dbReference type="SAM" id="MobiDB-lite"/>
    </source>
</evidence>
<accession>A0A086T262</accession>
<dbReference type="InterPro" id="IPR000608">
    <property type="entry name" value="UBC"/>
</dbReference>
<evidence type="ECO:0000259" key="2">
    <source>
        <dbReference type="PROSITE" id="PS50127"/>
    </source>
</evidence>
<protein>
    <submittedName>
        <fullName evidence="3">Ubiquitin-conjugating enzyme E2Q-like protein-like protein</fullName>
    </submittedName>
</protein>
<dbReference type="PROSITE" id="PS50127">
    <property type="entry name" value="UBC_2"/>
    <property type="match status" value="1"/>
</dbReference>
<feature type="compositionally biased region" description="Basic and acidic residues" evidence="1">
    <location>
        <begin position="1"/>
        <end position="25"/>
    </location>
</feature>
<evidence type="ECO:0000313" key="3">
    <source>
        <dbReference type="EMBL" id="KFH43444.1"/>
    </source>
</evidence>
<dbReference type="SUPFAM" id="SSF54495">
    <property type="entry name" value="UBC-like"/>
    <property type="match status" value="1"/>
</dbReference>
<dbReference type="CDD" id="cd23802">
    <property type="entry name" value="UBCc_UBE2Q"/>
    <property type="match status" value="1"/>
</dbReference>
<dbReference type="AlphaFoldDB" id="A0A086T262"/>